<accession>A0A8B9CNI4</accession>
<feature type="transmembrane region" description="Helical" evidence="2">
    <location>
        <begin position="229"/>
        <end position="252"/>
    </location>
</feature>
<organism evidence="3 4">
    <name type="scientific">Anser brachyrhynchus</name>
    <name type="common">Pink-footed goose</name>
    <dbReference type="NCBI Taxonomy" id="132585"/>
    <lineage>
        <taxon>Eukaryota</taxon>
        <taxon>Metazoa</taxon>
        <taxon>Chordata</taxon>
        <taxon>Craniata</taxon>
        <taxon>Vertebrata</taxon>
        <taxon>Euteleostomi</taxon>
        <taxon>Archelosauria</taxon>
        <taxon>Archosauria</taxon>
        <taxon>Dinosauria</taxon>
        <taxon>Saurischia</taxon>
        <taxon>Theropoda</taxon>
        <taxon>Coelurosauria</taxon>
        <taxon>Aves</taxon>
        <taxon>Neognathae</taxon>
        <taxon>Galloanserae</taxon>
        <taxon>Anseriformes</taxon>
        <taxon>Anatidae</taxon>
        <taxon>Anserinae</taxon>
        <taxon>Anser</taxon>
    </lineage>
</organism>
<evidence type="ECO:0000256" key="1">
    <source>
        <dbReference type="SAM" id="MobiDB-lite"/>
    </source>
</evidence>
<reference evidence="3" key="1">
    <citation type="submission" date="2025-08" db="UniProtKB">
        <authorList>
            <consortium name="Ensembl"/>
        </authorList>
    </citation>
    <scope>IDENTIFICATION</scope>
</reference>
<dbReference type="PANTHER" id="PTHR45427:SF1">
    <property type="entry name" value="MUCIN-15"/>
    <property type="match status" value="1"/>
</dbReference>
<dbReference type="Proteomes" id="UP000694426">
    <property type="component" value="Unplaced"/>
</dbReference>
<keyword evidence="4" id="KW-1185">Reference proteome</keyword>
<evidence type="ECO:0000313" key="4">
    <source>
        <dbReference type="Proteomes" id="UP000694426"/>
    </source>
</evidence>
<reference evidence="3" key="2">
    <citation type="submission" date="2025-09" db="UniProtKB">
        <authorList>
            <consortium name="Ensembl"/>
        </authorList>
    </citation>
    <scope>IDENTIFICATION</scope>
</reference>
<dbReference type="GeneTree" id="ENSGT00390000001698"/>
<dbReference type="Pfam" id="PF15672">
    <property type="entry name" value="Mucin15"/>
    <property type="match status" value="1"/>
</dbReference>
<evidence type="ECO:0000313" key="3">
    <source>
        <dbReference type="Ensembl" id="ENSABRP00000021327.1"/>
    </source>
</evidence>
<name>A0A8B9CNI4_9AVES</name>
<keyword evidence="2" id="KW-1133">Transmembrane helix</keyword>
<evidence type="ECO:0000256" key="2">
    <source>
        <dbReference type="SAM" id="Phobius"/>
    </source>
</evidence>
<proteinExistence type="predicted"/>
<keyword evidence="2" id="KW-0812">Transmembrane</keyword>
<dbReference type="Ensembl" id="ENSABRT00000030019.1">
    <property type="protein sequence ID" value="ENSABRP00000021327.1"/>
    <property type="gene ID" value="ENSABRG00000018134.1"/>
</dbReference>
<evidence type="ECO:0008006" key="5">
    <source>
        <dbReference type="Google" id="ProtNLM"/>
    </source>
</evidence>
<protein>
    <recommendedName>
        <fullName evidence="5">MUC15 protein</fullName>
    </recommendedName>
</protein>
<dbReference type="PANTHER" id="PTHR45427">
    <property type="entry name" value="MUCIN-15"/>
    <property type="match status" value="1"/>
</dbReference>
<keyword evidence="2" id="KW-0472">Membrane</keyword>
<feature type="region of interest" description="Disordered" evidence="1">
    <location>
        <begin position="286"/>
        <end position="326"/>
    </location>
</feature>
<sequence length="326" mass="34635">AYVGLNQVVLFLRIIIIIKNNNIISFLAGSLCNKTSFQVNTMQPSYGITFIFLFAIKPFVFSYAAPTNASANVTKGREMSSQTTSTPLMSTTEATYLSSTFTMVLKDGINNSATNFKRNSTSSSTFTIPGDFSRVTTNAAANSTGLPPTVTPSNSTVTKSTHSAAALPSYTSSINPTTFPISTALTSPMVKQDSPTTNFNTIQHTTELNYNFTNTSTISSNPEGTNEGVIFGVTVGAILGSILIGLIGYFICGKKRSESFSHRRLYDDTRNDPVLHLDNSLGPYDTSFGSALGDQTSTADKAEGDNAGCPGDGIPMADMTPSHPAP</sequence>
<feature type="compositionally biased region" description="Polar residues" evidence="1">
    <location>
        <begin position="287"/>
        <end position="299"/>
    </location>
</feature>
<dbReference type="InterPro" id="IPR031371">
    <property type="entry name" value="Mucin-15"/>
</dbReference>
<dbReference type="AlphaFoldDB" id="A0A8B9CNI4"/>